<evidence type="ECO:0000313" key="2">
    <source>
        <dbReference type="EMBL" id="RMB62280.1"/>
    </source>
</evidence>
<gene>
    <name evidence="2" type="ORF">EAX62_06910</name>
</gene>
<dbReference type="PANTHER" id="PTHR36111">
    <property type="entry name" value="INNER MEMBRANE PROTEIN-RELATED"/>
    <property type="match status" value="1"/>
</dbReference>
<dbReference type="PANTHER" id="PTHR36111:SF2">
    <property type="entry name" value="INNER MEMBRANE PROTEIN"/>
    <property type="match status" value="1"/>
</dbReference>
<accession>A0A3M0GBS9</accession>
<feature type="transmembrane region" description="Helical" evidence="1">
    <location>
        <begin position="111"/>
        <end position="130"/>
    </location>
</feature>
<feature type="transmembrane region" description="Helical" evidence="1">
    <location>
        <begin position="35"/>
        <end position="56"/>
    </location>
</feature>
<keyword evidence="1" id="KW-0472">Membrane</keyword>
<reference evidence="2 3" key="1">
    <citation type="submission" date="2018-10" db="EMBL/GenBank/DDBJ databases">
        <title>Tessaracoccus antarcticuss sp. nov., isolated from sediment.</title>
        <authorList>
            <person name="Zhou L.Y."/>
            <person name="Du Z.J."/>
        </authorList>
    </citation>
    <scope>NUCLEOTIDE SEQUENCE [LARGE SCALE GENOMIC DNA]</scope>
    <source>
        <strain evidence="2 3">JDX10</strain>
    </source>
</reference>
<feature type="transmembrane region" description="Helical" evidence="1">
    <location>
        <begin position="150"/>
        <end position="169"/>
    </location>
</feature>
<dbReference type="RefSeq" id="WP_121900830.1">
    <property type="nucleotide sequence ID" value="NZ_REFW01000001.1"/>
</dbReference>
<dbReference type="Proteomes" id="UP000275256">
    <property type="component" value="Unassembled WGS sequence"/>
</dbReference>
<feature type="transmembrane region" description="Helical" evidence="1">
    <location>
        <begin position="223"/>
        <end position="244"/>
    </location>
</feature>
<dbReference type="OrthoDB" id="9797976at2"/>
<comment type="caution">
    <text evidence="2">The sequence shown here is derived from an EMBL/GenBank/DDBJ whole genome shotgun (WGS) entry which is preliminary data.</text>
</comment>
<keyword evidence="3" id="KW-1185">Reference proteome</keyword>
<keyword evidence="1" id="KW-0812">Transmembrane</keyword>
<organism evidence="2 3">
    <name type="scientific">Tessaracoccus antarcticus</name>
    <dbReference type="NCBI Taxonomy" id="2479848"/>
    <lineage>
        <taxon>Bacteria</taxon>
        <taxon>Bacillati</taxon>
        <taxon>Actinomycetota</taxon>
        <taxon>Actinomycetes</taxon>
        <taxon>Propionibacteriales</taxon>
        <taxon>Propionibacteriaceae</taxon>
        <taxon>Tessaracoccus</taxon>
    </lineage>
</organism>
<feature type="transmembrane region" description="Helical" evidence="1">
    <location>
        <begin position="6"/>
        <end position="23"/>
    </location>
</feature>
<proteinExistence type="predicted"/>
<dbReference type="EMBL" id="REFW01000001">
    <property type="protein sequence ID" value="RMB62280.1"/>
    <property type="molecule type" value="Genomic_DNA"/>
</dbReference>
<sequence>MFIGFGTVVNVLTVLAGASLGLLIGNRLPERTRTLVTDCLGLVTIVIGIFACLSMTSDAVTAQLGAGVGLLVVLGSLLPGALLGSWLRLTERLEGGAEKLRGRFAATGSQHFVEGIITPVLVFCVGPLTIMGSISDGLGLGSQQLLVKSVLDGFASIAFAASLGVGVLFSAGAVGVIQGGMTLAAFLLGGFLAPAQVDLLEATGGVILIGLGLRLLDLRKIRVADMLPALVIAPVLTWVLAPVLG</sequence>
<name>A0A3M0GBS9_9ACTN</name>
<evidence type="ECO:0000313" key="3">
    <source>
        <dbReference type="Proteomes" id="UP000275256"/>
    </source>
</evidence>
<evidence type="ECO:0000256" key="1">
    <source>
        <dbReference type="SAM" id="Phobius"/>
    </source>
</evidence>
<protein>
    <submittedName>
        <fullName evidence="2">DUF554 domain-containing protein</fullName>
    </submittedName>
</protein>
<dbReference type="Pfam" id="PF04474">
    <property type="entry name" value="DUF554"/>
    <property type="match status" value="1"/>
</dbReference>
<feature type="transmembrane region" description="Helical" evidence="1">
    <location>
        <begin position="68"/>
        <end position="90"/>
    </location>
</feature>
<dbReference type="InterPro" id="IPR007563">
    <property type="entry name" value="DUF554"/>
</dbReference>
<dbReference type="AlphaFoldDB" id="A0A3M0GBS9"/>
<keyword evidence="1" id="KW-1133">Transmembrane helix</keyword>